<dbReference type="InterPro" id="IPR052658">
    <property type="entry name" value="TPR-containing"/>
</dbReference>
<evidence type="ECO:0000256" key="1">
    <source>
        <dbReference type="PROSITE-ProRule" id="PRU00339"/>
    </source>
</evidence>
<dbReference type="PROSITE" id="PS50005">
    <property type="entry name" value="TPR"/>
    <property type="match status" value="1"/>
</dbReference>
<reference evidence="2 3" key="1">
    <citation type="submission" date="2020-02" db="EMBL/GenBank/DDBJ databases">
        <title>Draft genome sequence of Haematococcus lacustris strain NIES-144.</title>
        <authorList>
            <person name="Morimoto D."/>
            <person name="Nakagawa S."/>
            <person name="Yoshida T."/>
            <person name="Sawayama S."/>
        </authorList>
    </citation>
    <scope>NUCLEOTIDE SEQUENCE [LARGE SCALE GENOMIC DNA]</scope>
    <source>
        <strain evidence="2 3">NIES-144</strain>
    </source>
</reference>
<dbReference type="EMBL" id="BLLF01000904">
    <property type="protein sequence ID" value="GFH15815.1"/>
    <property type="molecule type" value="Genomic_DNA"/>
</dbReference>
<keyword evidence="3" id="KW-1185">Reference proteome</keyword>
<proteinExistence type="predicted"/>
<dbReference type="Pfam" id="PF13432">
    <property type="entry name" value="TPR_16"/>
    <property type="match status" value="1"/>
</dbReference>
<evidence type="ECO:0000313" key="3">
    <source>
        <dbReference type="Proteomes" id="UP000485058"/>
    </source>
</evidence>
<comment type="caution">
    <text evidence="2">The sequence shown here is derived from an EMBL/GenBank/DDBJ whole genome shotgun (WGS) entry which is preliminary data.</text>
</comment>
<dbReference type="InterPro" id="IPR019734">
    <property type="entry name" value="TPR_rpt"/>
</dbReference>
<dbReference type="PANTHER" id="PTHR15544:SF0">
    <property type="entry name" value="TETRATRICOPEPTIDE REPEAT PROTEIN 33"/>
    <property type="match status" value="1"/>
</dbReference>
<dbReference type="SMART" id="SM00028">
    <property type="entry name" value="TPR"/>
    <property type="match status" value="2"/>
</dbReference>
<sequence length="124" mass="12898">MGGCMQAAGCEAAEASQWGKALSCWDQALAGVGPSNAAAASELHELRAQVLMELGRDYDAITAASRAVQLSPSSTAAHLTLARAQLNMGEPSLSLSSYQRVLQLAPGHREAVDESSRAAQNMEA</sequence>
<feature type="repeat" description="TPR" evidence="1">
    <location>
        <begin position="75"/>
        <end position="108"/>
    </location>
</feature>
<gene>
    <name evidence="2" type="ORF">HaLaN_12120</name>
</gene>
<accession>A0A699Z2N8</accession>
<dbReference type="Gene3D" id="1.25.40.10">
    <property type="entry name" value="Tetratricopeptide repeat domain"/>
    <property type="match status" value="1"/>
</dbReference>
<dbReference type="InterPro" id="IPR011990">
    <property type="entry name" value="TPR-like_helical_dom_sf"/>
</dbReference>
<dbReference type="PANTHER" id="PTHR15544">
    <property type="entry name" value="OSMOSIS RESPONSIVE FACTOR"/>
    <property type="match status" value="1"/>
</dbReference>
<dbReference type="SUPFAM" id="SSF48452">
    <property type="entry name" value="TPR-like"/>
    <property type="match status" value="1"/>
</dbReference>
<dbReference type="AlphaFoldDB" id="A0A699Z2N8"/>
<keyword evidence="1" id="KW-0802">TPR repeat</keyword>
<organism evidence="2 3">
    <name type="scientific">Haematococcus lacustris</name>
    <name type="common">Green alga</name>
    <name type="synonym">Haematococcus pluvialis</name>
    <dbReference type="NCBI Taxonomy" id="44745"/>
    <lineage>
        <taxon>Eukaryota</taxon>
        <taxon>Viridiplantae</taxon>
        <taxon>Chlorophyta</taxon>
        <taxon>core chlorophytes</taxon>
        <taxon>Chlorophyceae</taxon>
        <taxon>CS clade</taxon>
        <taxon>Chlamydomonadales</taxon>
        <taxon>Haematococcaceae</taxon>
        <taxon>Haematococcus</taxon>
    </lineage>
</organism>
<protein>
    <submittedName>
        <fullName evidence="2">TPR_REGION domain-containing protein</fullName>
    </submittedName>
</protein>
<evidence type="ECO:0000313" key="2">
    <source>
        <dbReference type="EMBL" id="GFH15815.1"/>
    </source>
</evidence>
<name>A0A699Z2N8_HAELA</name>
<dbReference type="Proteomes" id="UP000485058">
    <property type="component" value="Unassembled WGS sequence"/>
</dbReference>